<dbReference type="InterPro" id="IPR027417">
    <property type="entry name" value="P-loop_NTPase"/>
</dbReference>
<dbReference type="PANTHER" id="PTHR10492:SF57">
    <property type="entry name" value="ATP-DEPENDENT DNA HELICASE"/>
    <property type="match status" value="1"/>
</dbReference>
<protein>
    <recommendedName>
        <fullName evidence="1">DNA helicase Pif1-like 2B domain-containing protein</fullName>
    </recommendedName>
</protein>
<dbReference type="OrthoDB" id="272985at2759"/>
<evidence type="ECO:0000313" key="3">
    <source>
        <dbReference type="Proteomes" id="UP000499080"/>
    </source>
</evidence>
<dbReference type="Proteomes" id="UP000499080">
    <property type="component" value="Unassembled WGS sequence"/>
</dbReference>
<dbReference type="PANTHER" id="PTHR10492">
    <property type="match status" value="1"/>
</dbReference>
<dbReference type="InterPro" id="IPR049163">
    <property type="entry name" value="Pif1-like_2B_dom"/>
</dbReference>
<feature type="domain" description="DNA helicase Pif1-like 2B" evidence="1">
    <location>
        <begin position="34"/>
        <end position="79"/>
    </location>
</feature>
<evidence type="ECO:0000313" key="2">
    <source>
        <dbReference type="EMBL" id="GBL75150.1"/>
    </source>
</evidence>
<dbReference type="AlphaFoldDB" id="A0A4Y2A644"/>
<reference evidence="2 3" key="1">
    <citation type="journal article" date="2019" name="Sci. Rep.">
        <title>Orb-weaving spider Araneus ventricosus genome elucidates the spidroin gene catalogue.</title>
        <authorList>
            <person name="Kono N."/>
            <person name="Nakamura H."/>
            <person name="Ohtoshi R."/>
            <person name="Moran D.A.P."/>
            <person name="Shinohara A."/>
            <person name="Yoshida Y."/>
            <person name="Fujiwara M."/>
            <person name="Mori M."/>
            <person name="Tomita M."/>
            <person name="Arakawa K."/>
        </authorList>
    </citation>
    <scope>NUCLEOTIDE SEQUENCE [LARGE SCALE GENOMIC DNA]</scope>
</reference>
<dbReference type="Pfam" id="PF21530">
    <property type="entry name" value="Pif1_2B_dom"/>
    <property type="match status" value="1"/>
</dbReference>
<keyword evidence="3" id="KW-1185">Reference proteome</keyword>
<dbReference type="EMBL" id="BGPR01000007">
    <property type="protein sequence ID" value="GBL75150.1"/>
    <property type="molecule type" value="Genomic_DNA"/>
</dbReference>
<organism evidence="2 3">
    <name type="scientific">Araneus ventricosus</name>
    <name type="common">Orbweaver spider</name>
    <name type="synonym">Epeira ventricosa</name>
    <dbReference type="NCBI Taxonomy" id="182803"/>
    <lineage>
        <taxon>Eukaryota</taxon>
        <taxon>Metazoa</taxon>
        <taxon>Ecdysozoa</taxon>
        <taxon>Arthropoda</taxon>
        <taxon>Chelicerata</taxon>
        <taxon>Arachnida</taxon>
        <taxon>Araneae</taxon>
        <taxon>Araneomorphae</taxon>
        <taxon>Entelegynae</taxon>
        <taxon>Araneoidea</taxon>
        <taxon>Araneidae</taxon>
        <taxon>Araneus</taxon>
    </lineage>
</organism>
<comment type="caution">
    <text evidence="2">The sequence shown here is derived from an EMBL/GenBank/DDBJ whole genome shotgun (WGS) entry which is preliminary data.</text>
</comment>
<name>A0A4Y2A644_ARAVE</name>
<evidence type="ECO:0000259" key="1">
    <source>
        <dbReference type="Pfam" id="PF21530"/>
    </source>
</evidence>
<dbReference type="SUPFAM" id="SSF52540">
    <property type="entry name" value="P-loop containing nucleoside triphosphate hydrolases"/>
    <property type="match status" value="1"/>
</dbReference>
<accession>A0A4Y2A644</accession>
<sequence>MNTQFLQELPGSVQVYKSIDSTRDINEAVKSPTEFLNTLEPHGVPSHALELKIGAPIILFRNLHPSSLCDGTRLSIKKLIPNIIEATIITGHIAGENVFIPRIPIIPSDFPFQFKRLQLPVCLNFAISIKKAQGKSLKVVGLDLLKLYFPPFSTVCGLFKS</sequence>
<proteinExistence type="predicted"/>
<gene>
    <name evidence="2" type="ORF">AVEN_194403_1</name>
</gene>